<accession>A0A834KU94</accession>
<evidence type="ECO:0000313" key="3">
    <source>
        <dbReference type="Proteomes" id="UP000646548"/>
    </source>
</evidence>
<dbReference type="Proteomes" id="UP000646548">
    <property type="component" value="Unassembled WGS sequence"/>
</dbReference>
<dbReference type="EMBL" id="WKFB01000142">
    <property type="protein sequence ID" value="KAF6734137.1"/>
    <property type="molecule type" value="Genomic_DNA"/>
</dbReference>
<comment type="caution">
    <text evidence="2">The sequence shown here is derived from an EMBL/GenBank/DDBJ whole genome shotgun (WGS) entry which is preliminary data.</text>
</comment>
<organism evidence="2 3">
    <name type="scientific">Oryzias melastigma</name>
    <name type="common">Marine medaka</name>
    <dbReference type="NCBI Taxonomy" id="30732"/>
    <lineage>
        <taxon>Eukaryota</taxon>
        <taxon>Metazoa</taxon>
        <taxon>Chordata</taxon>
        <taxon>Craniata</taxon>
        <taxon>Vertebrata</taxon>
        <taxon>Euteleostomi</taxon>
        <taxon>Actinopterygii</taxon>
        <taxon>Neopterygii</taxon>
        <taxon>Teleostei</taxon>
        <taxon>Neoteleostei</taxon>
        <taxon>Acanthomorphata</taxon>
        <taxon>Ovalentaria</taxon>
        <taxon>Atherinomorphae</taxon>
        <taxon>Beloniformes</taxon>
        <taxon>Adrianichthyidae</taxon>
        <taxon>Oryziinae</taxon>
        <taxon>Oryzias</taxon>
    </lineage>
</organism>
<feature type="region of interest" description="Disordered" evidence="1">
    <location>
        <begin position="1"/>
        <end position="31"/>
    </location>
</feature>
<reference evidence="2" key="1">
    <citation type="journal article" name="BMC Genomics">
        <title>Long-read sequencing and de novo genome assembly of marine medaka (Oryzias melastigma).</title>
        <authorList>
            <person name="Liang P."/>
            <person name="Saqib H.S.A."/>
            <person name="Ni X."/>
            <person name="Shen Y."/>
        </authorList>
    </citation>
    <scope>NUCLEOTIDE SEQUENCE</scope>
    <source>
        <strain evidence="2">Bigg-433</strain>
    </source>
</reference>
<protein>
    <submittedName>
        <fullName evidence="2">Uncharacterized protein</fullName>
    </submittedName>
</protein>
<evidence type="ECO:0000256" key="1">
    <source>
        <dbReference type="SAM" id="MobiDB-lite"/>
    </source>
</evidence>
<name>A0A834KU94_ORYME</name>
<gene>
    <name evidence="2" type="ORF">FQA47_010793</name>
</gene>
<proteinExistence type="predicted"/>
<evidence type="ECO:0000313" key="2">
    <source>
        <dbReference type="EMBL" id="KAF6734137.1"/>
    </source>
</evidence>
<sequence>MTAPRRSRCEADSRCAVAPPPQHTSPSGSRELECAGPISFTDCAQCRFSFAPACFSQLPRQLLIIQQAQNEGIPVPDAEGNARENGI</sequence>
<dbReference type="AlphaFoldDB" id="A0A834KU94"/>